<evidence type="ECO:0000259" key="3">
    <source>
        <dbReference type="Pfam" id="PF11738"/>
    </source>
</evidence>
<proteinExistence type="predicted"/>
<dbReference type="AlphaFoldDB" id="A0A398CRP7"/>
<dbReference type="Gene3D" id="3.30.565.40">
    <property type="entry name" value="Fervidobacterium nodosum Rt17-B1 like"/>
    <property type="match status" value="1"/>
</dbReference>
<accession>A0A398CRP7</accession>
<feature type="domain" description="Deacetylase PdaC" evidence="4">
    <location>
        <begin position="54"/>
        <end position="154"/>
    </location>
</feature>
<dbReference type="Gene3D" id="3.90.640.20">
    <property type="entry name" value="Heat-shock cognate protein, ATPase"/>
    <property type="match status" value="1"/>
</dbReference>
<comment type="caution">
    <text evidence="5">The sequence shown here is derived from an EMBL/GenBank/DDBJ whole genome shotgun (WGS) entry which is preliminary data.</text>
</comment>
<dbReference type="Gene3D" id="3.30.457.10">
    <property type="entry name" value="Copper amine oxidase-like, N-terminal domain"/>
    <property type="match status" value="1"/>
</dbReference>
<evidence type="ECO:0000259" key="2">
    <source>
        <dbReference type="Pfam" id="PF07833"/>
    </source>
</evidence>
<dbReference type="Pfam" id="PF07833">
    <property type="entry name" value="Cu_amine_oxidN1"/>
    <property type="match status" value="1"/>
</dbReference>
<reference evidence="5 6" key="1">
    <citation type="submission" date="2018-09" db="EMBL/GenBank/DDBJ databases">
        <title>Cohnella cavernae sp. nov., isolated from a karst cave.</title>
        <authorList>
            <person name="Zhu H."/>
        </authorList>
    </citation>
    <scope>NUCLEOTIDE SEQUENCE [LARGE SCALE GENOMIC DNA]</scope>
    <source>
        <strain evidence="5 6">K2E09-144</strain>
    </source>
</reference>
<dbReference type="InterPro" id="IPR021729">
    <property type="entry name" value="DUF3298"/>
</dbReference>
<dbReference type="InterPro" id="IPR036582">
    <property type="entry name" value="Mao_N_sf"/>
</dbReference>
<dbReference type="OrthoDB" id="5637at2"/>
<dbReference type="EMBL" id="QXJM01000023">
    <property type="protein sequence ID" value="RIE04850.1"/>
    <property type="molecule type" value="Genomic_DNA"/>
</dbReference>
<feature type="chain" id="PRO_5017306252" evidence="1">
    <location>
        <begin position="27"/>
        <end position="356"/>
    </location>
</feature>
<sequence>MKIRLRLVSTAIAGSLLLSAIPLASAQSATSAPVAASAKLADSLKAVTFTSKQIEEKNEAFEAKLQIPVASGLLDKKFEAKLNASIEEQAMNALAELKEQSATDKTEAEKDGYEFRPYYLDVSYELKSDGGSASKGVLSFTVTTYTYTGGAHGSAFVDTYNVSNGAAAQTLTLDKLLGAGAKEKANAAVREELRANPDNYYADSVKTFKSISADQTFYVSKGIVYVLFQQYDLAPYAAGIIEIPVRSALSLKPSKAGKAGSTGYYATTKGVRMVPLRAVASAFGYQVTWNGKASTVQLARGDKSTQIVLRKNSFSLNKSAPVKLSAAPSMLQGIVYVPADFLSRILELKVSISDQG</sequence>
<feature type="signal peptide" evidence="1">
    <location>
        <begin position="1"/>
        <end position="26"/>
    </location>
</feature>
<evidence type="ECO:0000313" key="5">
    <source>
        <dbReference type="EMBL" id="RIE04850.1"/>
    </source>
</evidence>
<dbReference type="InterPro" id="IPR037126">
    <property type="entry name" value="PdaC/RsiV-like_sf"/>
</dbReference>
<evidence type="ECO:0000259" key="4">
    <source>
        <dbReference type="Pfam" id="PF13739"/>
    </source>
</evidence>
<evidence type="ECO:0000313" key="6">
    <source>
        <dbReference type="Proteomes" id="UP000266340"/>
    </source>
</evidence>
<dbReference type="Proteomes" id="UP000266340">
    <property type="component" value="Unassembled WGS sequence"/>
</dbReference>
<gene>
    <name evidence="5" type="ORF">D3H35_05125</name>
</gene>
<dbReference type="Pfam" id="PF11738">
    <property type="entry name" value="DUF3298"/>
    <property type="match status" value="1"/>
</dbReference>
<dbReference type="Pfam" id="PF13739">
    <property type="entry name" value="PdaC"/>
    <property type="match status" value="1"/>
</dbReference>
<dbReference type="RefSeq" id="WP_119148050.1">
    <property type="nucleotide sequence ID" value="NZ_QXJM01000023.1"/>
</dbReference>
<evidence type="ECO:0000256" key="1">
    <source>
        <dbReference type="SAM" id="SignalP"/>
    </source>
</evidence>
<dbReference type="InterPro" id="IPR025303">
    <property type="entry name" value="PdaC"/>
</dbReference>
<feature type="domain" description="Copper amine oxidase-like N-terminal" evidence="2">
    <location>
        <begin position="269"/>
        <end position="354"/>
    </location>
</feature>
<name>A0A398CRP7_9BACL</name>
<feature type="domain" description="DUF3298" evidence="3">
    <location>
        <begin position="180"/>
        <end position="245"/>
    </location>
</feature>
<protein>
    <submittedName>
        <fullName evidence="5">DUF4163 domain-containing protein</fullName>
    </submittedName>
</protein>
<keyword evidence="1" id="KW-0732">Signal</keyword>
<keyword evidence="6" id="KW-1185">Reference proteome</keyword>
<organism evidence="5 6">
    <name type="scientific">Cohnella faecalis</name>
    <dbReference type="NCBI Taxonomy" id="2315694"/>
    <lineage>
        <taxon>Bacteria</taxon>
        <taxon>Bacillati</taxon>
        <taxon>Bacillota</taxon>
        <taxon>Bacilli</taxon>
        <taxon>Bacillales</taxon>
        <taxon>Paenibacillaceae</taxon>
        <taxon>Cohnella</taxon>
    </lineage>
</organism>
<dbReference type="SUPFAM" id="SSF55383">
    <property type="entry name" value="Copper amine oxidase, domain N"/>
    <property type="match status" value="1"/>
</dbReference>
<dbReference type="InterPro" id="IPR012854">
    <property type="entry name" value="Cu_amine_oxidase-like_N"/>
</dbReference>